<name>A0A0W8DZ43_PHYNI</name>
<protein>
    <submittedName>
        <fullName evidence="5">Ankyrin protein</fullName>
    </submittedName>
</protein>
<feature type="transmembrane region" description="Helical" evidence="4">
    <location>
        <begin position="638"/>
        <end position="657"/>
    </location>
</feature>
<feature type="repeat" description="ANK" evidence="3">
    <location>
        <begin position="311"/>
        <end position="343"/>
    </location>
</feature>
<evidence type="ECO:0000256" key="4">
    <source>
        <dbReference type="SAM" id="Phobius"/>
    </source>
</evidence>
<feature type="transmembrane region" description="Helical" evidence="4">
    <location>
        <begin position="677"/>
        <end position="700"/>
    </location>
</feature>
<keyword evidence="1" id="KW-0677">Repeat</keyword>
<dbReference type="EMBL" id="LNFO01000274">
    <property type="protein sequence ID" value="KUG01621.1"/>
    <property type="molecule type" value="Genomic_DNA"/>
</dbReference>
<evidence type="ECO:0000256" key="1">
    <source>
        <dbReference type="ARBA" id="ARBA00022737"/>
    </source>
</evidence>
<dbReference type="SMART" id="SM00248">
    <property type="entry name" value="ANK"/>
    <property type="match status" value="9"/>
</dbReference>
<keyword evidence="2 3" id="KW-0040">ANK repeat</keyword>
<keyword evidence="4" id="KW-1133">Transmembrane helix</keyword>
<accession>A0A0W8DZ43</accession>
<feature type="transmembrane region" description="Helical" evidence="4">
    <location>
        <begin position="501"/>
        <end position="530"/>
    </location>
</feature>
<evidence type="ECO:0000313" key="5">
    <source>
        <dbReference type="EMBL" id="KUG01621.1"/>
    </source>
</evidence>
<gene>
    <name evidence="5" type="ORF">AM587_10007540</name>
</gene>
<dbReference type="PROSITE" id="PS50297">
    <property type="entry name" value="ANK_REP_REGION"/>
    <property type="match status" value="5"/>
</dbReference>
<feature type="transmembrane region" description="Helical" evidence="4">
    <location>
        <begin position="472"/>
        <end position="489"/>
    </location>
</feature>
<dbReference type="OrthoDB" id="118334at2759"/>
<sequence>MALAQHWSDGREDPLEDTASALLAASASGDEHRVASLLEQGVEVDLVLANRFFGETPCEQALEHGHVEVAELLLSAVLSSPQGAEQISELFWRRLLSAALRSHQLSVLGFVLSYEPDLNSDVRHSEKPLFDAARADEAEMLKILLAHGADASGTDPVGSTLLHIAAKYSAMNVLQVLRASSVREDVNVGDSLGNTALYYAADGGQLEVARVLFEMGADVNLSNRRLTTPLHMAVSKARLGMAKLLLEEGQADVDATDFQGNTALLLLAAMTSSDLDENVSDSEEEEEESVQLQMAKLLIEYGADVNAANTATATPLHQAMRRYDFDLVDVLLANGADVNQRNRFGDTPLHQAARLALYPVMWEKLLRHGANLSAEDRSGQTPMELIPNNVLRASIAEVVASLTDTKDQNMSIHGWSIEEVYETVKGFGFRGRCLTLLLATMHFFFVLAIPVLCCLRVDNLISSSWTVVFTPLWILDVIYYGSLVFLLVFSDGKLYTFCKRLLLLVVQIFIAMKLDGVVDWSLVMVLTPYFTCEVLNLLEVVLGGVLGHQMLVSDSIGASVSQTEGIETERQLLVKAVMRKTGLTLLRIVQALLIGVKVDGSLDGVTWWRVMTPVWLVAAYLFWYPIKKYINSTSTNRLLDAVFTAGVIFMLVAPFFLLADRLEGKRLSSFNIVMPWMLLMGASFLFLLCAITLAGAERVIRSGVQPTRRHTQSSPYRHDYVAVDMD</sequence>
<dbReference type="Pfam" id="PF00023">
    <property type="entry name" value="Ank"/>
    <property type="match status" value="1"/>
</dbReference>
<dbReference type="Pfam" id="PF10269">
    <property type="entry name" value="Tmemb_185A"/>
    <property type="match status" value="1"/>
</dbReference>
<keyword evidence="4" id="KW-0812">Transmembrane</keyword>
<dbReference type="PANTHER" id="PTHR24171">
    <property type="entry name" value="ANKYRIN REPEAT DOMAIN-CONTAINING PROTEIN 39-RELATED"/>
    <property type="match status" value="1"/>
</dbReference>
<feature type="repeat" description="ANK" evidence="3">
    <location>
        <begin position="192"/>
        <end position="224"/>
    </location>
</feature>
<proteinExistence type="predicted"/>
<evidence type="ECO:0000256" key="2">
    <source>
        <dbReference type="ARBA" id="ARBA00023043"/>
    </source>
</evidence>
<feature type="repeat" description="ANK" evidence="3">
    <location>
        <begin position="344"/>
        <end position="377"/>
    </location>
</feature>
<dbReference type="InterPro" id="IPR036770">
    <property type="entry name" value="Ankyrin_rpt-contain_sf"/>
</dbReference>
<dbReference type="AlphaFoldDB" id="A0A0W8DZ43"/>
<feature type="transmembrane region" description="Helical" evidence="4">
    <location>
        <begin position="433"/>
        <end position="452"/>
    </location>
</feature>
<evidence type="ECO:0000256" key="3">
    <source>
        <dbReference type="PROSITE-ProRule" id="PRU00023"/>
    </source>
</evidence>
<dbReference type="InterPro" id="IPR019396">
    <property type="entry name" value="TM_Fragile-X-F-assoc"/>
</dbReference>
<keyword evidence="4" id="KW-0472">Membrane</keyword>
<dbReference type="SUPFAM" id="SSF48403">
    <property type="entry name" value="Ankyrin repeat"/>
    <property type="match status" value="1"/>
</dbReference>
<dbReference type="PRINTS" id="PR01415">
    <property type="entry name" value="ANKYRIN"/>
</dbReference>
<dbReference type="STRING" id="4790.A0A0W8DZ43"/>
<reference evidence="5 6" key="1">
    <citation type="submission" date="2015-11" db="EMBL/GenBank/DDBJ databases">
        <title>Genomes and virulence difference between two physiological races of Phytophthora nicotianae.</title>
        <authorList>
            <person name="Liu H."/>
            <person name="Ma X."/>
            <person name="Yu H."/>
            <person name="Fang D."/>
            <person name="Li Y."/>
            <person name="Wang X."/>
            <person name="Wang W."/>
            <person name="Dong Y."/>
            <person name="Xiao B."/>
        </authorList>
    </citation>
    <scope>NUCLEOTIDE SEQUENCE [LARGE SCALE GENOMIC DNA]</scope>
    <source>
        <strain evidence="6">race 0</strain>
    </source>
</reference>
<evidence type="ECO:0000313" key="6">
    <source>
        <dbReference type="Proteomes" id="UP000052943"/>
    </source>
</evidence>
<dbReference type="InterPro" id="IPR002110">
    <property type="entry name" value="Ankyrin_rpt"/>
</dbReference>
<dbReference type="Proteomes" id="UP000052943">
    <property type="component" value="Unassembled WGS sequence"/>
</dbReference>
<dbReference type="Gene3D" id="1.25.40.20">
    <property type="entry name" value="Ankyrin repeat-containing domain"/>
    <property type="match status" value="3"/>
</dbReference>
<feature type="repeat" description="ANK" evidence="3">
    <location>
        <begin position="225"/>
        <end position="249"/>
    </location>
</feature>
<feature type="transmembrane region" description="Helical" evidence="4">
    <location>
        <begin position="607"/>
        <end position="626"/>
    </location>
</feature>
<comment type="caution">
    <text evidence="5">The sequence shown here is derived from an EMBL/GenBank/DDBJ whole genome shotgun (WGS) entry which is preliminary data.</text>
</comment>
<organism evidence="5 6">
    <name type="scientific">Phytophthora nicotianae</name>
    <name type="common">Potato buckeye rot agent</name>
    <name type="synonym">Phytophthora parasitica</name>
    <dbReference type="NCBI Taxonomy" id="4792"/>
    <lineage>
        <taxon>Eukaryota</taxon>
        <taxon>Sar</taxon>
        <taxon>Stramenopiles</taxon>
        <taxon>Oomycota</taxon>
        <taxon>Peronosporomycetes</taxon>
        <taxon>Peronosporales</taxon>
        <taxon>Peronosporaceae</taxon>
        <taxon>Phytophthora</taxon>
    </lineage>
</organism>
<feature type="repeat" description="ANK" evidence="3">
    <location>
        <begin position="124"/>
        <end position="156"/>
    </location>
</feature>
<dbReference type="PROSITE" id="PS50088">
    <property type="entry name" value="ANK_REPEAT"/>
    <property type="match status" value="5"/>
</dbReference>
<dbReference type="Pfam" id="PF12796">
    <property type="entry name" value="Ank_2"/>
    <property type="match status" value="2"/>
</dbReference>